<dbReference type="Pfam" id="PF20001">
    <property type="entry name" value="DUF6428"/>
    <property type="match status" value="1"/>
</dbReference>
<name>A0A2H9VV55_9SPHI</name>
<dbReference type="EMBL" id="PGFJ01000001">
    <property type="protein sequence ID" value="PJJ84698.1"/>
    <property type="molecule type" value="Genomic_DNA"/>
</dbReference>
<dbReference type="OrthoDB" id="66316at2"/>
<gene>
    <name evidence="1" type="ORF">CLV57_1719</name>
</gene>
<organism evidence="1 2">
    <name type="scientific">Mucilaginibacter auburnensis</name>
    <dbReference type="NCBI Taxonomy" id="1457233"/>
    <lineage>
        <taxon>Bacteria</taxon>
        <taxon>Pseudomonadati</taxon>
        <taxon>Bacteroidota</taxon>
        <taxon>Sphingobacteriia</taxon>
        <taxon>Sphingobacteriales</taxon>
        <taxon>Sphingobacteriaceae</taxon>
        <taxon>Mucilaginibacter</taxon>
    </lineage>
</organism>
<proteinExistence type="predicted"/>
<dbReference type="AlphaFoldDB" id="A0A2H9VV55"/>
<dbReference type="InterPro" id="IPR045534">
    <property type="entry name" value="DUF6428"/>
</dbReference>
<keyword evidence="2" id="KW-1185">Reference proteome</keyword>
<reference evidence="1 2" key="1">
    <citation type="submission" date="2017-11" db="EMBL/GenBank/DDBJ databases">
        <title>Genomic Encyclopedia of Archaeal and Bacterial Type Strains, Phase II (KMG-II): From Individual Species to Whole Genera.</title>
        <authorList>
            <person name="Goeker M."/>
        </authorList>
    </citation>
    <scope>NUCLEOTIDE SEQUENCE [LARGE SCALE GENOMIC DNA]</scope>
    <source>
        <strain evidence="1 2">DSM 28175</strain>
    </source>
</reference>
<evidence type="ECO:0000313" key="2">
    <source>
        <dbReference type="Proteomes" id="UP000242687"/>
    </source>
</evidence>
<protein>
    <submittedName>
        <fullName evidence="1">Uncharacterized protein</fullName>
    </submittedName>
</protein>
<dbReference type="Proteomes" id="UP000242687">
    <property type="component" value="Unassembled WGS sequence"/>
</dbReference>
<dbReference type="RefSeq" id="WP_100340884.1">
    <property type="nucleotide sequence ID" value="NZ_PGFJ01000001.1"/>
</dbReference>
<evidence type="ECO:0000313" key="1">
    <source>
        <dbReference type="EMBL" id="PJJ84698.1"/>
    </source>
</evidence>
<comment type="caution">
    <text evidence="1">The sequence shown here is derived from an EMBL/GenBank/DDBJ whole genome shotgun (WGS) entry which is preliminary data.</text>
</comment>
<accession>A0A2H9VV55</accession>
<sequence length="176" mass="19380">MEHLKWHQFKEQLNANTELTLQFQYAEGKWVDAAYHITEVKQAPITSVDCGGVMNAWTEIIVQLYEPLNEQTDRAMKVSKALSIINVVEKALPLHPNAIVKIEFGNSKFDTRQMLPQGFINDGENLIVDLRPDTVQCKANDRGGSCGTPEIAAKPKIQLQNLAAPATSCAPGSGCC</sequence>